<accession>A0ABZ1AQH3</accession>
<organism evidence="3 4">
    <name type="scientific">Aromatoleum evansii</name>
    <name type="common">Azoarcus evansii</name>
    <dbReference type="NCBI Taxonomy" id="59406"/>
    <lineage>
        <taxon>Bacteria</taxon>
        <taxon>Pseudomonadati</taxon>
        <taxon>Pseudomonadota</taxon>
        <taxon>Betaproteobacteria</taxon>
        <taxon>Rhodocyclales</taxon>
        <taxon>Rhodocyclaceae</taxon>
        <taxon>Aromatoleum</taxon>
    </lineage>
</organism>
<keyword evidence="4" id="KW-1185">Reference proteome</keyword>
<name>A0ABZ1AQH3_AROEV</name>
<evidence type="ECO:0000313" key="4">
    <source>
        <dbReference type="Proteomes" id="UP001626593"/>
    </source>
</evidence>
<feature type="signal peptide" evidence="1">
    <location>
        <begin position="1"/>
        <end position="23"/>
    </location>
</feature>
<dbReference type="Pfam" id="PF09699">
    <property type="entry name" value="Paired_CXXCH_1"/>
    <property type="match status" value="1"/>
</dbReference>
<dbReference type="InterPro" id="IPR036280">
    <property type="entry name" value="Multihaem_cyt_sf"/>
</dbReference>
<evidence type="ECO:0000256" key="1">
    <source>
        <dbReference type="SAM" id="SignalP"/>
    </source>
</evidence>
<feature type="chain" id="PRO_5045348605" evidence="1">
    <location>
        <begin position="24"/>
        <end position="288"/>
    </location>
</feature>
<evidence type="ECO:0000259" key="2">
    <source>
        <dbReference type="Pfam" id="PF09699"/>
    </source>
</evidence>
<dbReference type="Proteomes" id="UP001626593">
    <property type="component" value="Chromosome"/>
</dbReference>
<dbReference type="RefSeq" id="WP_407279482.1">
    <property type="nucleotide sequence ID" value="NZ_CP141259.1"/>
</dbReference>
<dbReference type="SUPFAM" id="SSF48695">
    <property type="entry name" value="Multiheme cytochromes"/>
    <property type="match status" value="2"/>
</dbReference>
<dbReference type="EMBL" id="CP141259">
    <property type="protein sequence ID" value="WRL46747.1"/>
    <property type="molecule type" value="Genomic_DNA"/>
</dbReference>
<feature type="domain" description="Doubled CXXCH motif" evidence="2">
    <location>
        <begin position="251"/>
        <end position="287"/>
    </location>
</feature>
<gene>
    <name evidence="3" type="ORF">U5817_01495</name>
</gene>
<protein>
    <submittedName>
        <fullName evidence="3">Cytochrome c3 family protein</fullName>
    </submittedName>
</protein>
<sequence>MKKIFKQTLLFAALAAIAGGAAAQITSTPHNLSSGGTGANHVTGTTAETGTTQICVFCHTPHGADTTAPAPLWNKALPAGADFKTYDDIKSSTIDGKILAVGSVSLACLSCHDGTQAMDNIINAPGSGGLTTGGGVNGLNYTWTTGGSVSTTGQLTGVAALGDGSKDLSNDHPIGIQYCGGGVTGAADAVTANCADLDFRTTELRTKSINGQQAFWVDLGTAANQRDKGDIILYTRDFGTAGTPAVGPSVECASCHDPHSSKTTTSSDVNFMRVTTAGSAICLACHVK</sequence>
<proteinExistence type="predicted"/>
<evidence type="ECO:0000313" key="3">
    <source>
        <dbReference type="EMBL" id="WRL46747.1"/>
    </source>
</evidence>
<keyword evidence="1" id="KW-0732">Signal</keyword>
<reference evidence="3 4" key="1">
    <citation type="submission" date="2023-12" db="EMBL/GenBank/DDBJ databases">
        <title>A. evansii MAY27, complete genome.</title>
        <authorList>
            <person name="Wang Y."/>
        </authorList>
    </citation>
    <scope>NUCLEOTIDE SEQUENCE [LARGE SCALE GENOMIC DNA]</scope>
    <source>
        <strain evidence="3 4">MAY27</strain>
    </source>
</reference>
<dbReference type="InterPro" id="IPR010177">
    <property type="entry name" value="Paired_CXXCH_1"/>
</dbReference>